<accession>A0A1C4DFE2</accession>
<evidence type="ECO:0000313" key="1">
    <source>
        <dbReference type="EMBL" id="SCC30077.1"/>
    </source>
</evidence>
<gene>
    <name evidence="1" type="ORF">BTT61001_02383</name>
</gene>
<sequence length="51" mass="5823">MEINSKGYLSPFAVTRPKKNLYITFPATINGKPSKRSRFLKEINLPIQQGE</sequence>
<dbReference type="SUPFAM" id="SSF52540">
    <property type="entry name" value="P-loop containing nucleoside triphosphate hydrolases"/>
    <property type="match status" value="1"/>
</dbReference>
<dbReference type="AlphaFoldDB" id="A0A1C4DFE2"/>
<dbReference type="RefSeq" id="WP_153580446.1">
    <property type="nucleotide sequence ID" value="NZ_CP011350.1"/>
</dbReference>
<dbReference type="EMBL" id="FMBI01000028">
    <property type="protein sequence ID" value="SCC30077.1"/>
    <property type="molecule type" value="Genomic_DNA"/>
</dbReference>
<reference evidence="1 2" key="1">
    <citation type="submission" date="2016-08" db="EMBL/GenBank/DDBJ databases">
        <authorList>
            <person name="Seilhamer J.J."/>
        </authorList>
    </citation>
    <scope>NUCLEOTIDE SEQUENCE [LARGE SCALE GENOMIC DNA]</scope>
    <source>
        <strain evidence="1 2">IEBC_T61001</strain>
    </source>
</reference>
<evidence type="ECO:0000313" key="2">
    <source>
        <dbReference type="Proteomes" id="UP000195991"/>
    </source>
</evidence>
<protein>
    <submittedName>
        <fullName evidence="1">A0A024E0C9 (Uncharacterized protein)</fullName>
    </submittedName>
</protein>
<proteinExistence type="predicted"/>
<name>A0A1C4DFE2_BACTU</name>
<organism evidence="1 2">
    <name type="scientific">Bacillus thuringiensis</name>
    <dbReference type="NCBI Taxonomy" id="1428"/>
    <lineage>
        <taxon>Bacteria</taxon>
        <taxon>Bacillati</taxon>
        <taxon>Bacillota</taxon>
        <taxon>Bacilli</taxon>
        <taxon>Bacillales</taxon>
        <taxon>Bacillaceae</taxon>
        <taxon>Bacillus</taxon>
        <taxon>Bacillus cereus group</taxon>
    </lineage>
</organism>
<dbReference type="Proteomes" id="UP000195991">
    <property type="component" value="Unassembled WGS sequence"/>
</dbReference>
<dbReference type="InterPro" id="IPR027417">
    <property type="entry name" value="P-loop_NTPase"/>
</dbReference>